<organism evidence="11 12">
    <name type="scientific">Candidatus Raymondbacteria bacterium RIFOXYD12_FULL_49_13</name>
    <dbReference type="NCBI Taxonomy" id="1817890"/>
    <lineage>
        <taxon>Bacteria</taxon>
        <taxon>Raymondiibacteriota</taxon>
    </lineage>
</organism>
<feature type="transmembrane region" description="Helical" evidence="10">
    <location>
        <begin position="168"/>
        <end position="187"/>
    </location>
</feature>
<evidence type="ECO:0000256" key="3">
    <source>
        <dbReference type="ARBA" id="ARBA00022449"/>
    </source>
</evidence>
<dbReference type="GO" id="GO:0006811">
    <property type="term" value="P:monoatomic ion transport"/>
    <property type="evidence" value="ECO:0007669"/>
    <property type="project" value="UniProtKB-KW"/>
</dbReference>
<feature type="transmembrane region" description="Helical" evidence="10">
    <location>
        <begin position="357"/>
        <end position="378"/>
    </location>
</feature>
<evidence type="ECO:0000313" key="11">
    <source>
        <dbReference type="EMBL" id="OGK05850.1"/>
    </source>
</evidence>
<feature type="transmembrane region" description="Helical" evidence="10">
    <location>
        <begin position="199"/>
        <end position="219"/>
    </location>
</feature>
<reference evidence="11 12" key="1">
    <citation type="journal article" date="2016" name="Nat. Commun.">
        <title>Thousands of microbial genomes shed light on interconnected biogeochemical processes in an aquifer system.</title>
        <authorList>
            <person name="Anantharaman K."/>
            <person name="Brown C.T."/>
            <person name="Hug L.A."/>
            <person name="Sharon I."/>
            <person name="Castelle C.J."/>
            <person name="Probst A.J."/>
            <person name="Thomas B.C."/>
            <person name="Singh A."/>
            <person name="Wilkins M.J."/>
            <person name="Karaoz U."/>
            <person name="Brodie E.L."/>
            <person name="Williams K.H."/>
            <person name="Hubbard S.S."/>
            <person name="Banfield J.F."/>
        </authorList>
    </citation>
    <scope>NUCLEOTIDE SEQUENCE [LARGE SCALE GENOMIC DNA]</scope>
</reference>
<dbReference type="InterPro" id="IPR048279">
    <property type="entry name" value="MdtK-like"/>
</dbReference>
<dbReference type="NCBIfam" id="TIGR00797">
    <property type="entry name" value="matE"/>
    <property type="match status" value="1"/>
</dbReference>
<dbReference type="GO" id="GO:0015297">
    <property type="term" value="F:antiporter activity"/>
    <property type="evidence" value="ECO:0007669"/>
    <property type="project" value="UniProtKB-KW"/>
</dbReference>
<comment type="caution">
    <text evidence="11">The sequence shown here is derived from an EMBL/GenBank/DDBJ whole genome shotgun (WGS) entry which is preliminary data.</text>
</comment>
<keyword evidence="7" id="KW-0406">Ion transport</keyword>
<protein>
    <recommendedName>
        <fullName evidence="9">Multidrug-efflux transporter</fullName>
    </recommendedName>
</protein>
<evidence type="ECO:0000256" key="1">
    <source>
        <dbReference type="ARBA" id="ARBA00004651"/>
    </source>
</evidence>
<evidence type="ECO:0000256" key="9">
    <source>
        <dbReference type="ARBA" id="ARBA00031636"/>
    </source>
</evidence>
<feature type="transmembrane region" description="Helical" evidence="10">
    <location>
        <begin position="426"/>
        <end position="448"/>
    </location>
</feature>
<feature type="transmembrane region" description="Helical" evidence="10">
    <location>
        <begin position="320"/>
        <end position="345"/>
    </location>
</feature>
<sequence length="478" mass="52296">MITYIKNRWNIEGGYRVLMTTAFPLIMSSASWSLLHFIDRMFLAWYSSDAVAAAMPAGILNFTLISVFIGTASYAGTFIAQYFGANMHRRIGPVLWQGLYIGIAAGALIMLCIPFSNRIFTAIGHQEPVRSLEAGYFAILTIAAIPAIINATMAGFFSGLGRTMPVMWINLAATGINLVLDYLFIFGKFGIPEMGMNGAAIATDIAAISATFMWAALIFTKKNNDRYAVRKGWRFNRDLFFRLLRFGLPNGLHMFIDVAGFTVFILIMGRLGTTALAASTIAFNINSIAWMPMFGFGMAVSILVGQYLGANRPASAEKAVWTGFHVTFLYTLVVASFYAFAPGLFLMPYQSGSSDPAFPAICALTAVLLRFVAVYSLFDTCNIIFASAVKGAGDTRFVMFMLAIMSSALLIVPAYVVLVVLKKGVYAAWVVLTVYCVALAAAFVLRFLGGKWKSMRVIEENIVHPVPHKVPEVFSVEV</sequence>
<evidence type="ECO:0000256" key="5">
    <source>
        <dbReference type="ARBA" id="ARBA00022692"/>
    </source>
</evidence>
<feature type="transmembrane region" description="Helical" evidence="10">
    <location>
        <begin position="58"/>
        <end position="83"/>
    </location>
</feature>
<dbReference type="Pfam" id="PF01554">
    <property type="entry name" value="MatE"/>
    <property type="match status" value="2"/>
</dbReference>
<keyword evidence="3" id="KW-0050">Antiport</keyword>
<feature type="transmembrane region" description="Helical" evidence="10">
    <location>
        <begin position="398"/>
        <end position="420"/>
    </location>
</feature>
<dbReference type="EMBL" id="MFYX01000046">
    <property type="protein sequence ID" value="OGK05850.1"/>
    <property type="molecule type" value="Genomic_DNA"/>
</dbReference>
<evidence type="ECO:0000256" key="2">
    <source>
        <dbReference type="ARBA" id="ARBA00022448"/>
    </source>
</evidence>
<dbReference type="PANTHER" id="PTHR43298">
    <property type="entry name" value="MULTIDRUG RESISTANCE PROTEIN NORM-RELATED"/>
    <property type="match status" value="1"/>
</dbReference>
<keyword evidence="5 10" id="KW-0812">Transmembrane</keyword>
<keyword evidence="4" id="KW-1003">Cell membrane</keyword>
<feature type="transmembrane region" description="Helical" evidence="10">
    <location>
        <begin position="15"/>
        <end position="38"/>
    </location>
</feature>
<dbReference type="InterPro" id="IPR002528">
    <property type="entry name" value="MATE_fam"/>
</dbReference>
<evidence type="ECO:0000256" key="4">
    <source>
        <dbReference type="ARBA" id="ARBA00022475"/>
    </source>
</evidence>
<evidence type="ECO:0000256" key="10">
    <source>
        <dbReference type="SAM" id="Phobius"/>
    </source>
</evidence>
<dbReference type="CDD" id="cd13133">
    <property type="entry name" value="MATE_like_7"/>
    <property type="match status" value="1"/>
</dbReference>
<feature type="transmembrane region" description="Helical" evidence="10">
    <location>
        <begin position="136"/>
        <end position="156"/>
    </location>
</feature>
<dbReference type="GO" id="GO:0042910">
    <property type="term" value="F:xenobiotic transmembrane transporter activity"/>
    <property type="evidence" value="ECO:0007669"/>
    <property type="project" value="InterPro"/>
</dbReference>
<dbReference type="PANTHER" id="PTHR43298:SF2">
    <property type="entry name" value="FMN_FAD EXPORTER YEEO-RELATED"/>
    <property type="match status" value="1"/>
</dbReference>
<accession>A0A1F7FGL7</accession>
<feature type="transmembrane region" description="Helical" evidence="10">
    <location>
        <begin position="239"/>
        <end position="268"/>
    </location>
</feature>
<keyword evidence="2" id="KW-0813">Transport</keyword>
<name>A0A1F7FGL7_UNCRA</name>
<feature type="transmembrane region" description="Helical" evidence="10">
    <location>
        <begin position="95"/>
        <end position="116"/>
    </location>
</feature>
<keyword evidence="8 10" id="KW-0472">Membrane</keyword>
<evidence type="ECO:0000256" key="7">
    <source>
        <dbReference type="ARBA" id="ARBA00023065"/>
    </source>
</evidence>
<evidence type="ECO:0000256" key="8">
    <source>
        <dbReference type="ARBA" id="ARBA00023136"/>
    </source>
</evidence>
<dbReference type="GO" id="GO:0005886">
    <property type="term" value="C:plasma membrane"/>
    <property type="evidence" value="ECO:0007669"/>
    <property type="project" value="UniProtKB-SubCell"/>
</dbReference>
<feature type="transmembrane region" description="Helical" evidence="10">
    <location>
        <begin position="288"/>
        <end position="308"/>
    </location>
</feature>
<dbReference type="Proteomes" id="UP000179243">
    <property type="component" value="Unassembled WGS sequence"/>
</dbReference>
<proteinExistence type="predicted"/>
<evidence type="ECO:0000256" key="6">
    <source>
        <dbReference type="ARBA" id="ARBA00022989"/>
    </source>
</evidence>
<dbReference type="InterPro" id="IPR050222">
    <property type="entry name" value="MATE_MdtK"/>
</dbReference>
<dbReference type="PIRSF" id="PIRSF006603">
    <property type="entry name" value="DinF"/>
    <property type="match status" value="1"/>
</dbReference>
<gene>
    <name evidence="11" type="ORF">A2519_04160</name>
</gene>
<evidence type="ECO:0000313" key="12">
    <source>
        <dbReference type="Proteomes" id="UP000179243"/>
    </source>
</evidence>
<comment type="subcellular location">
    <subcellularLocation>
        <location evidence="1">Cell membrane</location>
        <topology evidence="1">Multi-pass membrane protein</topology>
    </subcellularLocation>
</comment>
<keyword evidence="6 10" id="KW-1133">Transmembrane helix</keyword>
<dbReference type="AlphaFoldDB" id="A0A1F7FGL7"/>